<sequence>AVFTPIIMVALVAVLLFTLARPRIGTAFEETPPPAATVLARTLPFGALVGFYDGVLGPGTGSFLVLGLAVLMHTTFLRATAVTKIVNAATNLGALVYFVPLGLVEWRLGFLIGAANMVGGYLGARTAVRLGNRFVRGVLLVVVTALLVRLGIQVLSS</sequence>
<evidence type="ECO:0000256" key="6">
    <source>
        <dbReference type="ARBA" id="ARBA00022989"/>
    </source>
</evidence>
<keyword evidence="4 8" id="KW-1003">Cell membrane</keyword>
<feature type="transmembrane region" description="Helical" evidence="8">
    <location>
        <begin position="51"/>
        <end position="72"/>
    </location>
</feature>
<keyword evidence="5 8" id="KW-0812">Transmembrane</keyword>
<keyword evidence="10" id="KW-1185">Reference proteome</keyword>
<protein>
    <recommendedName>
        <fullName evidence="8">Probable membrane transporter protein</fullName>
    </recommendedName>
</protein>
<dbReference type="OrthoDB" id="554695at2"/>
<dbReference type="GO" id="GO:0005886">
    <property type="term" value="C:plasma membrane"/>
    <property type="evidence" value="ECO:0007669"/>
    <property type="project" value="UniProtKB-SubCell"/>
</dbReference>
<evidence type="ECO:0000256" key="1">
    <source>
        <dbReference type="ARBA" id="ARBA00004651"/>
    </source>
</evidence>
<evidence type="ECO:0000256" key="5">
    <source>
        <dbReference type="ARBA" id="ARBA00022692"/>
    </source>
</evidence>
<reference evidence="9 10" key="1">
    <citation type="submission" date="2019-06" db="EMBL/GenBank/DDBJ databases">
        <title>Tsukamurella conjunctivitidis sp. nov., Tsukamurella assacharolytica sp. nov. and Tsukamurella sputae sp. nov. isolated from patients with conjunctivitis, bacteraemia (lymphoma) and respiratory infection (sputum) in Hong Kong.</title>
        <authorList>
            <person name="Teng J.L.L."/>
            <person name="Lee H.H."/>
            <person name="Fong J.Y.H."/>
            <person name="Fok K.M.N."/>
            <person name="Lau S.K.P."/>
            <person name="Woo P.C.Y."/>
        </authorList>
    </citation>
    <scope>NUCLEOTIDE SEQUENCE [LARGE SCALE GENOMIC DNA]</scope>
    <source>
        <strain evidence="9 10">HKU72</strain>
    </source>
</reference>
<name>A0A5C5RHA4_9ACTN</name>
<dbReference type="PANTHER" id="PTHR30269">
    <property type="entry name" value="TRANSMEMBRANE PROTEIN YFCA"/>
    <property type="match status" value="1"/>
</dbReference>
<dbReference type="Proteomes" id="UP000319375">
    <property type="component" value="Unassembled WGS sequence"/>
</dbReference>
<feature type="transmembrane region" description="Helical" evidence="8">
    <location>
        <begin position="134"/>
        <end position="152"/>
    </location>
</feature>
<feature type="non-terminal residue" evidence="9">
    <location>
        <position position="1"/>
    </location>
</feature>
<keyword evidence="6 8" id="KW-1133">Transmembrane helix</keyword>
<dbReference type="EMBL" id="VIGX01000128">
    <property type="protein sequence ID" value="TWS22386.1"/>
    <property type="molecule type" value="Genomic_DNA"/>
</dbReference>
<evidence type="ECO:0000313" key="9">
    <source>
        <dbReference type="EMBL" id="TWS22386.1"/>
    </source>
</evidence>
<dbReference type="PANTHER" id="PTHR30269:SF0">
    <property type="entry name" value="MEMBRANE TRANSPORTER PROTEIN YFCA-RELATED"/>
    <property type="match status" value="1"/>
</dbReference>
<comment type="similarity">
    <text evidence="2 8">Belongs to the 4-toluene sulfonate uptake permease (TSUP) (TC 2.A.102) family.</text>
</comment>
<comment type="subcellular location">
    <subcellularLocation>
        <location evidence="1 8">Cell membrane</location>
        <topology evidence="1 8">Multi-pass membrane protein</topology>
    </subcellularLocation>
</comment>
<organism evidence="9 10">
    <name type="scientific">Tsukamurella conjunctivitidis</name>
    <dbReference type="NCBI Taxonomy" id="2592068"/>
    <lineage>
        <taxon>Bacteria</taxon>
        <taxon>Bacillati</taxon>
        <taxon>Actinomycetota</taxon>
        <taxon>Actinomycetes</taxon>
        <taxon>Mycobacteriales</taxon>
        <taxon>Tsukamurellaceae</taxon>
        <taxon>Tsukamurella</taxon>
    </lineage>
</organism>
<comment type="caution">
    <text evidence="9">The sequence shown here is derived from an EMBL/GenBank/DDBJ whole genome shotgun (WGS) entry which is preliminary data.</text>
</comment>
<dbReference type="RefSeq" id="WP_146489452.1">
    <property type="nucleotide sequence ID" value="NZ_VIGX01000128.1"/>
</dbReference>
<dbReference type="Pfam" id="PF01925">
    <property type="entry name" value="TauE"/>
    <property type="match status" value="1"/>
</dbReference>
<dbReference type="InterPro" id="IPR052017">
    <property type="entry name" value="TSUP"/>
</dbReference>
<evidence type="ECO:0000313" key="10">
    <source>
        <dbReference type="Proteomes" id="UP000319375"/>
    </source>
</evidence>
<evidence type="ECO:0000256" key="2">
    <source>
        <dbReference type="ARBA" id="ARBA00009142"/>
    </source>
</evidence>
<gene>
    <name evidence="9" type="ORF">FK530_24695</name>
</gene>
<keyword evidence="7 8" id="KW-0472">Membrane</keyword>
<accession>A0A5C5RHA4</accession>
<evidence type="ECO:0000256" key="4">
    <source>
        <dbReference type="ARBA" id="ARBA00022475"/>
    </source>
</evidence>
<evidence type="ECO:0000256" key="7">
    <source>
        <dbReference type="ARBA" id="ARBA00023136"/>
    </source>
</evidence>
<evidence type="ECO:0000256" key="8">
    <source>
        <dbReference type="RuleBase" id="RU363041"/>
    </source>
</evidence>
<evidence type="ECO:0000256" key="3">
    <source>
        <dbReference type="ARBA" id="ARBA00022448"/>
    </source>
</evidence>
<proteinExistence type="inferred from homology"/>
<dbReference type="InterPro" id="IPR002781">
    <property type="entry name" value="TM_pro_TauE-like"/>
</dbReference>
<keyword evidence="3" id="KW-0813">Transport</keyword>
<dbReference type="AlphaFoldDB" id="A0A5C5RHA4"/>